<comment type="caution">
    <text evidence="1">The sequence shown here is derived from an EMBL/GenBank/DDBJ whole genome shotgun (WGS) entry which is preliminary data.</text>
</comment>
<dbReference type="EMBL" id="VIIS01001072">
    <property type="protein sequence ID" value="KAF0302342.1"/>
    <property type="molecule type" value="Genomic_DNA"/>
</dbReference>
<dbReference type="InterPro" id="IPR006553">
    <property type="entry name" value="Leu-rich_rpt_Cys-con_subtyp"/>
</dbReference>
<dbReference type="SMART" id="SM00367">
    <property type="entry name" value="LRR_CC"/>
    <property type="match status" value="4"/>
</dbReference>
<dbReference type="Gene3D" id="3.80.10.10">
    <property type="entry name" value="Ribonuclease Inhibitor"/>
    <property type="match status" value="1"/>
</dbReference>
<dbReference type="EMBL" id="VIIS01001072">
    <property type="protein sequence ID" value="KAF0302341.1"/>
    <property type="molecule type" value="Genomic_DNA"/>
</dbReference>
<dbReference type="GO" id="GO:0031146">
    <property type="term" value="P:SCF-dependent proteasomal ubiquitin-dependent protein catabolic process"/>
    <property type="evidence" value="ECO:0007669"/>
    <property type="project" value="TreeGrafter"/>
</dbReference>
<name>A0A6A4WHV2_AMPAM</name>
<reference evidence="1 2" key="1">
    <citation type="submission" date="2019-07" db="EMBL/GenBank/DDBJ databases">
        <title>Draft genome assembly of a fouling barnacle, Amphibalanus amphitrite (Darwin, 1854): The first reference genome for Thecostraca.</title>
        <authorList>
            <person name="Kim W."/>
        </authorList>
    </citation>
    <scope>NUCLEOTIDE SEQUENCE [LARGE SCALE GENOMIC DNA]</scope>
    <source>
        <strain evidence="1">SNU_AA5</strain>
        <tissue evidence="1">Soma without cirri and trophi</tissue>
    </source>
</reference>
<organism evidence="1 2">
    <name type="scientific">Amphibalanus amphitrite</name>
    <name type="common">Striped barnacle</name>
    <name type="synonym">Balanus amphitrite</name>
    <dbReference type="NCBI Taxonomy" id="1232801"/>
    <lineage>
        <taxon>Eukaryota</taxon>
        <taxon>Metazoa</taxon>
        <taxon>Ecdysozoa</taxon>
        <taxon>Arthropoda</taxon>
        <taxon>Crustacea</taxon>
        <taxon>Multicrustacea</taxon>
        <taxon>Cirripedia</taxon>
        <taxon>Thoracica</taxon>
        <taxon>Thoracicalcarea</taxon>
        <taxon>Balanomorpha</taxon>
        <taxon>Balanoidea</taxon>
        <taxon>Balanidae</taxon>
        <taxon>Amphibalaninae</taxon>
        <taxon>Amphibalanus</taxon>
    </lineage>
</organism>
<dbReference type="OrthoDB" id="6422937at2759"/>
<dbReference type="SUPFAM" id="SSF52047">
    <property type="entry name" value="RNI-like"/>
    <property type="match status" value="1"/>
</dbReference>
<evidence type="ECO:0000313" key="1">
    <source>
        <dbReference type="EMBL" id="KAF0302342.1"/>
    </source>
</evidence>
<dbReference type="AlphaFoldDB" id="A0A6A4WHV2"/>
<dbReference type="Proteomes" id="UP000440578">
    <property type="component" value="Unassembled WGS sequence"/>
</dbReference>
<evidence type="ECO:0000313" key="2">
    <source>
        <dbReference type="Proteomes" id="UP000440578"/>
    </source>
</evidence>
<sequence length="474" mass="51353">MPHTADPKTLEELCCKNISQNMDNLWCKHYDEHFHGKSECLYLLGPFSNLPGVLLSQLIKYLKNNGVRIGHLQLLLDYSLQDLDLSRLSKNMGTVLNTITNRCVNLRHLDLSGNAKLPLQGQLALFSTLRGLESINLSSTNTSDRVMSVIGAYCTQLQELDVQRSGVTDLGLNSLAASVPSHGTTTAGQSITKLSVEGCNLSPESAFGVIKNMPNLVHFDHPDSLWGVTQLMLQQPERAPLALTSLEGSSAAGLEVAAAACPDCTLLRLDMDPESSLEAAEQLSKLTELVLMSPCEPCPGLAELLAARGAGLTNLALNGVTGVPLAAALRHCRSLQSLILIMCRFRSEPAPGGPLSNLEHLWLAEESDGAPPVDLLRRALASPVLTTLTLQNCDTITDALLEEALDAGGLAQLESLSLEHCGQVTVEPLLRLVLQCPRLETLRMVMCPQLSRRDAAEVRRLAEGNGWRLQVEWQ</sequence>
<proteinExistence type="predicted"/>
<dbReference type="PANTHER" id="PTHR13318">
    <property type="entry name" value="PARTNER OF PAIRED, ISOFORM B-RELATED"/>
    <property type="match status" value="1"/>
</dbReference>
<keyword evidence="2" id="KW-1185">Reference proteome</keyword>
<dbReference type="InterPro" id="IPR032675">
    <property type="entry name" value="LRR_dom_sf"/>
</dbReference>
<gene>
    <name evidence="1" type="primary">FBL4_2</name>
    <name evidence="1" type="ORF">FJT64_025561</name>
</gene>
<accession>A0A6A4WHV2</accession>
<protein>
    <submittedName>
        <fullName evidence="1">F-box/LRR-repeat protein 4</fullName>
    </submittedName>
</protein>
<dbReference type="GO" id="GO:0019005">
    <property type="term" value="C:SCF ubiquitin ligase complex"/>
    <property type="evidence" value="ECO:0007669"/>
    <property type="project" value="TreeGrafter"/>
</dbReference>